<dbReference type="SUPFAM" id="SSF48295">
    <property type="entry name" value="TrpR-like"/>
    <property type="match status" value="1"/>
</dbReference>
<dbReference type="EMBL" id="CAJNOO010001573">
    <property type="protein sequence ID" value="CAF1172432.1"/>
    <property type="molecule type" value="Genomic_DNA"/>
</dbReference>
<evidence type="ECO:0000256" key="1">
    <source>
        <dbReference type="SAM" id="MobiDB-lite"/>
    </source>
</evidence>
<feature type="region of interest" description="Disordered" evidence="1">
    <location>
        <begin position="50"/>
        <end position="77"/>
    </location>
</feature>
<protein>
    <submittedName>
        <fullName evidence="2">Uncharacterized protein</fullName>
    </submittedName>
</protein>
<name>A0A814UHQ5_9BILA</name>
<evidence type="ECO:0000313" key="2">
    <source>
        <dbReference type="EMBL" id="CAF1172432.1"/>
    </source>
</evidence>
<dbReference type="AlphaFoldDB" id="A0A814UHQ5"/>
<sequence length="845" mass="97265">MNTECHLYTLPQTESDDNNDTSSDESDLEVISIVDETDNIAISIKNHFNLDDDEEDNNNEGATDIPQSNSVLNSNDTELDEDLNDTELDEDLNDTELDEDLNDLNADIVSTDQSSLLASSSAVSNSVEEHPSCKRKRRQWSTAEKLHAVDMLEKAGGNKLLTSKKEGCSRYQLSQWMKQKEDLIQLSKQNHGRKRKRLPGAGHKLQYPELDKLLLEWFRERRTAPAIQSNVSTMTTSIVVKREKVTFKQLQRRGKQLCIELKHEHPPSTKWRANTWGPKRGVMGAFLPRDVVNMDESPLSLFGDQTKLSINDVNTVLKIKFLSFLSMTITQFSMQRIFILFWLLAFNVNVSLSFKGRLYAIDQSSSTAAFVQISNNSTDYDRLLNLRRASISGPATAMKTIDNQNYVVTYHISDSFGVPHYYILTIDVQNTMKLKSNFTITGRGSGSFWQIADDEKQIVGIRESMQAGASLELAKIDRTTGQVETHGLYPYGSYSLVMAFARERRLYYNIIESNIFCAINVDTGSLDIKMLVPNGYSIYALIYDSQTDRLISLVYSSKVVKKAWFLATINIDKHSSSMTFERIGQSSIPMEDEYSWSTTYTLALKERQWLIQYMFYEDFSNETKEQVKYIDNDSQNQIRNPEMGFLFKMKQTEFILTDFLFKLGIITFICRTDSGQTYPCQEIYFKKNTDIPLRLFEVRRTNWRVIQVTIDFTVISIGKPDDKYFNSIPKQWSLTCLDINLGVLFYPQTIKINLEESTKVQVWLRTPPHRINGNDTLTIQWKPMNFTDSFEWTPKEFIFNTKSFQERQILTITRIKDTEQTMLIPVFYGGGFDLVSPQSYPIYIQ</sequence>
<proteinExistence type="predicted"/>
<comment type="caution">
    <text evidence="2">The sequence shown here is derived from an EMBL/GenBank/DDBJ whole genome shotgun (WGS) entry which is preliminary data.</text>
</comment>
<dbReference type="InterPro" id="IPR010921">
    <property type="entry name" value="Trp_repressor/repl_initiator"/>
</dbReference>
<reference evidence="2" key="1">
    <citation type="submission" date="2021-02" db="EMBL/GenBank/DDBJ databases">
        <authorList>
            <person name="Nowell W R."/>
        </authorList>
    </citation>
    <scope>NUCLEOTIDE SEQUENCE</scope>
</reference>
<dbReference type="Proteomes" id="UP000663882">
    <property type="component" value="Unassembled WGS sequence"/>
</dbReference>
<organism evidence="2 3">
    <name type="scientific">Rotaria sordida</name>
    <dbReference type="NCBI Taxonomy" id="392033"/>
    <lineage>
        <taxon>Eukaryota</taxon>
        <taxon>Metazoa</taxon>
        <taxon>Spiralia</taxon>
        <taxon>Gnathifera</taxon>
        <taxon>Rotifera</taxon>
        <taxon>Eurotatoria</taxon>
        <taxon>Bdelloidea</taxon>
        <taxon>Philodinida</taxon>
        <taxon>Philodinidae</taxon>
        <taxon>Rotaria</taxon>
    </lineage>
</organism>
<evidence type="ECO:0000313" key="3">
    <source>
        <dbReference type="Proteomes" id="UP000663882"/>
    </source>
</evidence>
<gene>
    <name evidence="2" type="ORF">RFH988_LOCUS23048</name>
</gene>
<feature type="region of interest" description="Disordered" evidence="1">
    <location>
        <begin position="1"/>
        <end position="26"/>
    </location>
</feature>
<feature type="compositionally biased region" description="Acidic residues" evidence="1">
    <location>
        <begin position="14"/>
        <end position="26"/>
    </location>
</feature>
<accession>A0A814UHQ5</accession>
<dbReference type="GO" id="GO:0043565">
    <property type="term" value="F:sequence-specific DNA binding"/>
    <property type="evidence" value="ECO:0007669"/>
    <property type="project" value="InterPro"/>
</dbReference>